<dbReference type="InterPro" id="IPR050065">
    <property type="entry name" value="GlmU-like"/>
</dbReference>
<dbReference type="EMBL" id="JBHRTQ010000010">
    <property type="protein sequence ID" value="MFC3174972.1"/>
    <property type="molecule type" value="Genomic_DNA"/>
</dbReference>
<keyword evidence="6" id="KW-1185">Reference proteome</keyword>
<dbReference type="Gene3D" id="3.90.550.10">
    <property type="entry name" value="Spore Coat Polysaccharide Biosynthesis Protein SpsA, Chain A"/>
    <property type="match status" value="1"/>
</dbReference>
<dbReference type="SUPFAM" id="SSF53448">
    <property type="entry name" value="Nucleotide-diphospho-sugar transferases"/>
    <property type="match status" value="1"/>
</dbReference>
<dbReference type="Pfam" id="PF12804">
    <property type="entry name" value="NTP_transf_3"/>
    <property type="match status" value="1"/>
</dbReference>
<evidence type="ECO:0000256" key="2">
    <source>
        <dbReference type="ARBA" id="ARBA00022695"/>
    </source>
</evidence>
<evidence type="ECO:0000259" key="4">
    <source>
        <dbReference type="Pfam" id="PF12804"/>
    </source>
</evidence>
<dbReference type="PANTHER" id="PTHR43584">
    <property type="entry name" value="NUCLEOTIDYL TRANSFERASE"/>
    <property type="match status" value="1"/>
</dbReference>
<gene>
    <name evidence="5" type="ORF">ACFOD9_12000</name>
</gene>
<feature type="domain" description="MobA-like NTP transferase" evidence="4">
    <location>
        <begin position="3"/>
        <end position="143"/>
    </location>
</feature>
<accession>A0ABV7IXP6</accession>
<evidence type="ECO:0000313" key="5">
    <source>
        <dbReference type="EMBL" id="MFC3174972.1"/>
    </source>
</evidence>
<comment type="caution">
    <text evidence="5">The sequence shown here is derived from an EMBL/GenBank/DDBJ whole genome shotgun (WGS) entry which is preliminary data.</text>
</comment>
<proteinExistence type="predicted"/>
<protein>
    <submittedName>
        <fullName evidence="5">NTP transferase domain-containing protein</fullName>
    </submittedName>
</protein>
<evidence type="ECO:0000313" key="6">
    <source>
        <dbReference type="Proteomes" id="UP001595604"/>
    </source>
</evidence>
<keyword evidence="2" id="KW-0548">Nucleotidyltransferase</keyword>
<dbReference type="Proteomes" id="UP001595604">
    <property type="component" value="Unassembled WGS sequence"/>
</dbReference>
<dbReference type="InterPro" id="IPR025877">
    <property type="entry name" value="MobA-like_NTP_Trfase"/>
</dbReference>
<dbReference type="PANTHER" id="PTHR43584:SF8">
    <property type="entry name" value="N-ACETYLMURAMATE ALPHA-1-PHOSPHATE URIDYLYLTRANSFERASE"/>
    <property type="match status" value="1"/>
</dbReference>
<keyword evidence="3" id="KW-0460">Magnesium</keyword>
<evidence type="ECO:0000256" key="1">
    <source>
        <dbReference type="ARBA" id="ARBA00022679"/>
    </source>
</evidence>
<organism evidence="5 6">
    <name type="scientific">Novosphingobium bradum</name>
    <dbReference type="NCBI Taxonomy" id="1737444"/>
    <lineage>
        <taxon>Bacteria</taxon>
        <taxon>Pseudomonadati</taxon>
        <taxon>Pseudomonadota</taxon>
        <taxon>Alphaproteobacteria</taxon>
        <taxon>Sphingomonadales</taxon>
        <taxon>Sphingomonadaceae</taxon>
        <taxon>Novosphingobium</taxon>
    </lineage>
</organism>
<dbReference type="RefSeq" id="WP_379510348.1">
    <property type="nucleotide sequence ID" value="NZ_JBHRTQ010000010.1"/>
</dbReference>
<evidence type="ECO:0000256" key="3">
    <source>
        <dbReference type="ARBA" id="ARBA00022842"/>
    </source>
</evidence>
<reference evidence="6" key="1">
    <citation type="journal article" date="2019" name="Int. J. Syst. Evol. Microbiol.">
        <title>The Global Catalogue of Microorganisms (GCM) 10K type strain sequencing project: providing services to taxonomists for standard genome sequencing and annotation.</title>
        <authorList>
            <consortium name="The Broad Institute Genomics Platform"/>
            <consortium name="The Broad Institute Genome Sequencing Center for Infectious Disease"/>
            <person name="Wu L."/>
            <person name="Ma J."/>
        </authorList>
    </citation>
    <scope>NUCLEOTIDE SEQUENCE [LARGE SCALE GENOMIC DNA]</scope>
    <source>
        <strain evidence="6">KCTC 42984</strain>
    </source>
</reference>
<keyword evidence="1 5" id="KW-0808">Transferase</keyword>
<dbReference type="GO" id="GO:0016740">
    <property type="term" value="F:transferase activity"/>
    <property type="evidence" value="ECO:0007669"/>
    <property type="project" value="UniProtKB-KW"/>
</dbReference>
<dbReference type="InterPro" id="IPR029044">
    <property type="entry name" value="Nucleotide-diphossugar_trans"/>
</dbReference>
<sequence length="249" mass="25954">MDAVIIAAGFGSRISALSDSKPLTPVCGIPLIELGVRQLAAAGVDRVTVVTGHEGARVEAFLAGLSARMGLAIHAERVDDWSRPNGFSVIAGADRVAALGGRDFLLVMADHMFAAEILQRLAREGAPDRGVTLAIDRRIDNPLVDPDDATWVRTQADGRIAAIGKTIPAYDAVDCGAFLVTPELPEAIASAIAAGKGGSLSDGMQVLADRGRAATMEIAGAWWLDVDDPRAHAIAEEQAPAQLNLMGST</sequence>
<name>A0ABV7IXP6_9SPHN</name>